<dbReference type="OrthoDB" id="5399138at2759"/>
<dbReference type="EMBL" id="CH479188">
    <property type="protein sequence ID" value="EDW40359.1"/>
    <property type="molecule type" value="Genomic_DNA"/>
</dbReference>
<dbReference type="AlphaFoldDB" id="B4GRH4"/>
<gene>
    <name evidence="2" type="primary">Dper\GL25203</name>
    <name evidence="2" type="ORF">Dper_GL25203</name>
</gene>
<dbReference type="eggNOG" id="KOG0773">
    <property type="taxonomic scope" value="Eukaryota"/>
</dbReference>
<dbReference type="Proteomes" id="UP000008744">
    <property type="component" value="Unassembled WGS sequence"/>
</dbReference>
<accession>B4GRH4</accession>
<organism evidence="3">
    <name type="scientific">Drosophila persimilis</name>
    <name type="common">Fruit fly</name>
    <dbReference type="NCBI Taxonomy" id="7234"/>
    <lineage>
        <taxon>Eukaryota</taxon>
        <taxon>Metazoa</taxon>
        <taxon>Ecdysozoa</taxon>
        <taxon>Arthropoda</taxon>
        <taxon>Hexapoda</taxon>
        <taxon>Insecta</taxon>
        <taxon>Pterygota</taxon>
        <taxon>Neoptera</taxon>
        <taxon>Endopterygota</taxon>
        <taxon>Diptera</taxon>
        <taxon>Brachycera</taxon>
        <taxon>Muscomorpha</taxon>
        <taxon>Ephydroidea</taxon>
        <taxon>Drosophilidae</taxon>
        <taxon>Drosophila</taxon>
        <taxon>Sophophora</taxon>
    </lineage>
</organism>
<feature type="compositionally biased region" description="Low complexity" evidence="1">
    <location>
        <begin position="125"/>
        <end position="147"/>
    </location>
</feature>
<dbReference type="GO" id="GO:0048813">
    <property type="term" value="P:dendrite morphogenesis"/>
    <property type="evidence" value="ECO:0007669"/>
    <property type="project" value="EnsemblMetazoa"/>
</dbReference>
<name>B4GRH4_DROPE</name>
<feature type="region of interest" description="Disordered" evidence="1">
    <location>
        <begin position="1"/>
        <end position="35"/>
    </location>
</feature>
<feature type="region of interest" description="Disordered" evidence="1">
    <location>
        <begin position="119"/>
        <end position="147"/>
    </location>
</feature>
<sequence>MHQQLHPQVQQPQQENMGMVPGSPGQAPRAHQPQEQQTLPMGNHHLFNGAPYLRPHTTALRGFSRGYDAAAPYYEQCPVQQYAAAAAAAAAQPAEQQHTQFQRHTYAYHPYYGKFERSYGPPAPGSSSGTAAASVLGSSSSNSNSNSIGNTNINAFNFGSNYPMNFSARLGEYSPRDEYSSGSSSSSSSPQLQRNEAAMFKPLFKKYTN</sequence>
<dbReference type="STRING" id="7234.B4GRH4"/>
<reference evidence="2 3" key="1">
    <citation type="journal article" date="2007" name="Nature">
        <title>Evolution of genes and genomes on the Drosophila phylogeny.</title>
        <authorList>
            <consortium name="Drosophila 12 Genomes Consortium"/>
            <person name="Clark A.G."/>
            <person name="Eisen M.B."/>
            <person name="Smith D.R."/>
            <person name="Bergman C.M."/>
            <person name="Oliver B."/>
            <person name="Markow T.A."/>
            <person name="Kaufman T.C."/>
            <person name="Kellis M."/>
            <person name="Gelbart W."/>
            <person name="Iyer V.N."/>
            <person name="Pollard D.A."/>
            <person name="Sackton T.B."/>
            <person name="Larracuente A.M."/>
            <person name="Singh N.D."/>
            <person name="Abad J.P."/>
            <person name="Abt D.N."/>
            <person name="Adryan B."/>
            <person name="Aguade M."/>
            <person name="Akashi H."/>
            <person name="Anderson W.W."/>
            <person name="Aquadro C.F."/>
            <person name="Ardell D.H."/>
            <person name="Arguello R."/>
            <person name="Artieri C.G."/>
            <person name="Barbash D.A."/>
            <person name="Barker D."/>
            <person name="Barsanti P."/>
            <person name="Batterham P."/>
            <person name="Batzoglou S."/>
            <person name="Begun D."/>
            <person name="Bhutkar A."/>
            <person name="Blanco E."/>
            <person name="Bosak S.A."/>
            <person name="Bradley R.K."/>
            <person name="Brand A.D."/>
            <person name="Brent M.R."/>
            <person name="Brooks A.N."/>
            <person name="Brown R.H."/>
            <person name="Butlin R.K."/>
            <person name="Caggese C."/>
            <person name="Calvi B.R."/>
            <person name="Bernardo de Carvalho A."/>
            <person name="Caspi A."/>
            <person name="Castrezana S."/>
            <person name="Celniker S.E."/>
            <person name="Chang J.L."/>
            <person name="Chapple C."/>
            <person name="Chatterji S."/>
            <person name="Chinwalla A."/>
            <person name="Civetta A."/>
            <person name="Clifton S.W."/>
            <person name="Comeron J.M."/>
            <person name="Costello J.C."/>
            <person name="Coyne J.A."/>
            <person name="Daub J."/>
            <person name="David R.G."/>
            <person name="Delcher A.L."/>
            <person name="Delehaunty K."/>
            <person name="Do C.B."/>
            <person name="Ebling H."/>
            <person name="Edwards K."/>
            <person name="Eickbush T."/>
            <person name="Evans J.D."/>
            <person name="Filipski A."/>
            <person name="Findeiss S."/>
            <person name="Freyhult E."/>
            <person name="Fulton L."/>
            <person name="Fulton R."/>
            <person name="Garcia A.C."/>
            <person name="Gardiner A."/>
            <person name="Garfield D.A."/>
            <person name="Garvin B.E."/>
            <person name="Gibson G."/>
            <person name="Gilbert D."/>
            <person name="Gnerre S."/>
            <person name="Godfrey J."/>
            <person name="Good R."/>
            <person name="Gotea V."/>
            <person name="Gravely B."/>
            <person name="Greenberg A.J."/>
            <person name="Griffiths-Jones S."/>
            <person name="Gross S."/>
            <person name="Guigo R."/>
            <person name="Gustafson E.A."/>
            <person name="Haerty W."/>
            <person name="Hahn M.W."/>
            <person name="Halligan D.L."/>
            <person name="Halpern A.L."/>
            <person name="Halter G.M."/>
            <person name="Han M.V."/>
            <person name="Heger A."/>
            <person name="Hillier L."/>
            <person name="Hinrichs A.S."/>
            <person name="Holmes I."/>
            <person name="Hoskins R.A."/>
            <person name="Hubisz M.J."/>
            <person name="Hultmark D."/>
            <person name="Huntley M.A."/>
            <person name="Jaffe D.B."/>
            <person name="Jagadeeshan S."/>
            <person name="Jeck W.R."/>
            <person name="Johnson J."/>
            <person name="Jones C.D."/>
            <person name="Jordan W.C."/>
            <person name="Karpen G.H."/>
            <person name="Kataoka E."/>
            <person name="Keightley P.D."/>
            <person name="Kheradpour P."/>
            <person name="Kirkness E.F."/>
            <person name="Koerich L.B."/>
            <person name="Kristiansen K."/>
            <person name="Kudrna D."/>
            <person name="Kulathinal R.J."/>
            <person name="Kumar S."/>
            <person name="Kwok R."/>
            <person name="Lander E."/>
            <person name="Langley C.H."/>
            <person name="Lapoint R."/>
            <person name="Lazzaro B.P."/>
            <person name="Lee S.J."/>
            <person name="Levesque L."/>
            <person name="Li R."/>
            <person name="Lin C.F."/>
            <person name="Lin M.F."/>
            <person name="Lindblad-Toh K."/>
            <person name="Llopart A."/>
            <person name="Long M."/>
            <person name="Low L."/>
            <person name="Lozovsky E."/>
            <person name="Lu J."/>
            <person name="Luo M."/>
            <person name="Machado C.A."/>
            <person name="Makalowski W."/>
            <person name="Marzo M."/>
            <person name="Matsuda M."/>
            <person name="Matzkin L."/>
            <person name="McAllister B."/>
            <person name="McBride C.S."/>
            <person name="McKernan B."/>
            <person name="McKernan K."/>
            <person name="Mendez-Lago M."/>
            <person name="Minx P."/>
            <person name="Mollenhauer M.U."/>
            <person name="Montooth K."/>
            <person name="Mount S.M."/>
            <person name="Mu X."/>
            <person name="Myers E."/>
            <person name="Negre B."/>
            <person name="Newfeld S."/>
            <person name="Nielsen R."/>
            <person name="Noor M.A."/>
            <person name="O'Grady P."/>
            <person name="Pachter L."/>
            <person name="Papaceit M."/>
            <person name="Parisi M.J."/>
            <person name="Parisi M."/>
            <person name="Parts L."/>
            <person name="Pedersen J.S."/>
            <person name="Pesole G."/>
            <person name="Phillippy A.M."/>
            <person name="Ponting C.P."/>
            <person name="Pop M."/>
            <person name="Porcelli D."/>
            <person name="Powell J.R."/>
            <person name="Prohaska S."/>
            <person name="Pruitt K."/>
            <person name="Puig M."/>
            <person name="Quesneville H."/>
            <person name="Ram K.R."/>
            <person name="Rand D."/>
            <person name="Rasmussen M.D."/>
            <person name="Reed L.K."/>
            <person name="Reenan R."/>
            <person name="Reily A."/>
            <person name="Remington K.A."/>
            <person name="Rieger T.T."/>
            <person name="Ritchie M.G."/>
            <person name="Robin C."/>
            <person name="Rogers Y.H."/>
            <person name="Rohde C."/>
            <person name="Rozas J."/>
            <person name="Rubenfield M.J."/>
            <person name="Ruiz A."/>
            <person name="Russo S."/>
            <person name="Salzberg S.L."/>
            <person name="Sanchez-Gracia A."/>
            <person name="Saranga D.J."/>
            <person name="Sato H."/>
            <person name="Schaeffer S.W."/>
            <person name="Schatz M.C."/>
            <person name="Schlenke T."/>
            <person name="Schwartz R."/>
            <person name="Segarra C."/>
            <person name="Singh R.S."/>
            <person name="Sirot L."/>
            <person name="Sirota M."/>
            <person name="Sisneros N.B."/>
            <person name="Smith C.D."/>
            <person name="Smith T.F."/>
            <person name="Spieth J."/>
            <person name="Stage D.E."/>
            <person name="Stark A."/>
            <person name="Stephan W."/>
            <person name="Strausberg R.L."/>
            <person name="Strempel S."/>
            <person name="Sturgill D."/>
            <person name="Sutton G."/>
            <person name="Sutton G.G."/>
            <person name="Tao W."/>
            <person name="Teichmann S."/>
            <person name="Tobari Y.N."/>
            <person name="Tomimura Y."/>
            <person name="Tsolas J.M."/>
            <person name="Valente V.L."/>
            <person name="Venter E."/>
            <person name="Venter J.C."/>
            <person name="Vicario S."/>
            <person name="Vieira F.G."/>
            <person name="Vilella A.J."/>
            <person name="Villasante A."/>
            <person name="Walenz B."/>
            <person name="Wang J."/>
            <person name="Wasserman M."/>
            <person name="Watts T."/>
            <person name="Wilson D."/>
            <person name="Wilson R.K."/>
            <person name="Wing R.A."/>
            <person name="Wolfner M.F."/>
            <person name="Wong A."/>
            <person name="Wong G.K."/>
            <person name="Wu C.I."/>
            <person name="Wu G."/>
            <person name="Yamamoto D."/>
            <person name="Yang H.P."/>
            <person name="Yang S.P."/>
            <person name="Yorke J.A."/>
            <person name="Yoshida K."/>
            <person name="Zdobnov E."/>
            <person name="Zhang P."/>
            <person name="Zhang Y."/>
            <person name="Zimin A.V."/>
            <person name="Baldwin J."/>
            <person name="Abdouelleil A."/>
            <person name="Abdulkadir J."/>
            <person name="Abebe A."/>
            <person name="Abera B."/>
            <person name="Abreu J."/>
            <person name="Acer S.C."/>
            <person name="Aftuck L."/>
            <person name="Alexander A."/>
            <person name="An P."/>
            <person name="Anderson E."/>
            <person name="Anderson S."/>
            <person name="Arachi H."/>
            <person name="Azer M."/>
            <person name="Bachantsang P."/>
            <person name="Barry A."/>
            <person name="Bayul T."/>
            <person name="Berlin A."/>
            <person name="Bessette D."/>
            <person name="Bloom T."/>
            <person name="Blye J."/>
            <person name="Boguslavskiy L."/>
            <person name="Bonnet C."/>
            <person name="Boukhgalter B."/>
            <person name="Bourzgui I."/>
            <person name="Brown A."/>
            <person name="Cahill P."/>
            <person name="Channer S."/>
            <person name="Cheshatsang Y."/>
            <person name="Chuda L."/>
            <person name="Citroen M."/>
            <person name="Collymore A."/>
            <person name="Cooke P."/>
            <person name="Costello M."/>
            <person name="D'Aco K."/>
            <person name="Daza R."/>
            <person name="De Haan G."/>
            <person name="DeGray S."/>
            <person name="DeMaso C."/>
            <person name="Dhargay N."/>
            <person name="Dooley K."/>
            <person name="Dooley E."/>
            <person name="Doricent M."/>
            <person name="Dorje P."/>
            <person name="Dorjee K."/>
            <person name="Dupes A."/>
            <person name="Elong R."/>
            <person name="Falk J."/>
            <person name="Farina A."/>
            <person name="Faro S."/>
            <person name="Ferguson D."/>
            <person name="Fisher S."/>
            <person name="Foley C.D."/>
            <person name="Franke A."/>
            <person name="Friedrich D."/>
            <person name="Gadbois L."/>
            <person name="Gearin G."/>
            <person name="Gearin C.R."/>
            <person name="Giannoukos G."/>
            <person name="Goode T."/>
            <person name="Graham J."/>
            <person name="Grandbois E."/>
            <person name="Grewal S."/>
            <person name="Gyaltsen K."/>
            <person name="Hafez N."/>
            <person name="Hagos B."/>
            <person name="Hall J."/>
            <person name="Henson C."/>
            <person name="Hollinger A."/>
            <person name="Honan T."/>
            <person name="Huard M.D."/>
            <person name="Hughes L."/>
            <person name="Hurhula B."/>
            <person name="Husby M.E."/>
            <person name="Kamat A."/>
            <person name="Kanga B."/>
            <person name="Kashin S."/>
            <person name="Khazanovich D."/>
            <person name="Kisner P."/>
            <person name="Lance K."/>
            <person name="Lara M."/>
            <person name="Lee W."/>
            <person name="Lennon N."/>
            <person name="Letendre F."/>
            <person name="LeVine R."/>
            <person name="Lipovsky A."/>
            <person name="Liu X."/>
            <person name="Liu J."/>
            <person name="Liu S."/>
            <person name="Lokyitsang T."/>
            <person name="Lokyitsang Y."/>
            <person name="Lubonja R."/>
            <person name="Lui A."/>
            <person name="MacDonald P."/>
            <person name="Magnisalis V."/>
            <person name="Maru K."/>
            <person name="Matthews C."/>
            <person name="McCusker W."/>
            <person name="McDonough S."/>
            <person name="Mehta T."/>
            <person name="Meldrim J."/>
            <person name="Meneus L."/>
            <person name="Mihai O."/>
            <person name="Mihalev A."/>
            <person name="Mihova T."/>
            <person name="Mittelman R."/>
            <person name="Mlenga V."/>
            <person name="Montmayeur A."/>
            <person name="Mulrain L."/>
            <person name="Navidi A."/>
            <person name="Naylor J."/>
            <person name="Negash T."/>
            <person name="Nguyen T."/>
            <person name="Nguyen N."/>
            <person name="Nicol R."/>
            <person name="Norbu C."/>
            <person name="Norbu N."/>
            <person name="Novod N."/>
            <person name="O'Neill B."/>
            <person name="Osman S."/>
            <person name="Markiewicz E."/>
            <person name="Oyono O.L."/>
            <person name="Patti C."/>
            <person name="Phunkhang P."/>
            <person name="Pierre F."/>
            <person name="Priest M."/>
            <person name="Raghuraman S."/>
            <person name="Rege F."/>
            <person name="Reyes R."/>
            <person name="Rise C."/>
            <person name="Rogov P."/>
            <person name="Ross K."/>
            <person name="Ryan E."/>
            <person name="Settipalli S."/>
            <person name="Shea T."/>
            <person name="Sherpa N."/>
            <person name="Shi L."/>
            <person name="Shih D."/>
            <person name="Sparrow T."/>
            <person name="Spaulding J."/>
            <person name="Stalker J."/>
            <person name="Stange-Thomann N."/>
            <person name="Stavropoulos S."/>
            <person name="Stone C."/>
            <person name="Strader C."/>
            <person name="Tesfaye S."/>
            <person name="Thomson T."/>
            <person name="Thoulutsang Y."/>
            <person name="Thoulutsang D."/>
            <person name="Topham K."/>
            <person name="Topping I."/>
            <person name="Tsamla T."/>
            <person name="Vassiliev H."/>
            <person name="Vo A."/>
            <person name="Wangchuk T."/>
            <person name="Wangdi T."/>
            <person name="Weiand M."/>
            <person name="Wilkinson J."/>
            <person name="Wilson A."/>
            <person name="Yadav S."/>
            <person name="Young G."/>
            <person name="Yu Q."/>
            <person name="Zembek L."/>
            <person name="Zhong D."/>
            <person name="Zimmer A."/>
            <person name="Zwirko Z."/>
            <person name="Jaffe D.B."/>
            <person name="Alvarez P."/>
            <person name="Brockman W."/>
            <person name="Butler J."/>
            <person name="Chin C."/>
            <person name="Gnerre S."/>
            <person name="Grabherr M."/>
            <person name="Kleber M."/>
            <person name="Mauceli E."/>
            <person name="MacCallum I."/>
        </authorList>
    </citation>
    <scope>NUCLEOTIDE SEQUENCE [LARGE SCALE GENOMIC DNA]</scope>
    <source>
        <strain evidence="3">MSH-3 / Tucson 14011-0111.49</strain>
    </source>
</reference>
<feature type="compositionally biased region" description="Low complexity" evidence="1">
    <location>
        <begin position="1"/>
        <end position="14"/>
    </location>
</feature>
<evidence type="ECO:0000256" key="1">
    <source>
        <dbReference type="SAM" id="MobiDB-lite"/>
    </source>
</evidence>
<evidence type="ECO:0000313" key="3">
    <source>
        <dbReference type="Proteomes" id="UP000008744"/>
    </source>
</evidence>
<dbReference type="GO" id="GO:0045944">
    <property type="term" value="P:positive regulation of transcription by RNA polymerase II"/>
    <property type="evidence" value="ECO:0007669"/>
    <property type="project" value="EnsemblMetazoa"/>
</dbReference>
<dbReference type="GO" id="GO:0007474">
    <property type="term" value="P:imaginal disc-derived wing vein specification"/>
    <property type="evidence" value="ECO:0007669"/>
    <property type="project" value="EnsemblMetazoa"/>
</dbReference>
<dbReference type="GO" id="GO:0045926">
    <property type="term" value="P:negative regulation of growth"/>
    <property type="evidence" value="ECO:0007669"/>
    <property type="project" value="EnsemblMetazoa"/>
</dbReference>
<proteinExistence type="predicted"/>
<dbReference type="GO" id="GO:0035310">
    <property type="term" value="P:notum cell fate specification"/>
    <property type="evidence" value="ECO:0007669"/>
    <property type="project" value="EnsemblMetazoa"/>
</dbReference>
<keyword evidence="3" id="KW-1185">Reference proteome</keyword>
<dbReference type="HOGENOM" id="CLU_1316652_0_0_1"/>
<dbReference type="GO" id="GO:0001745">
    <property type="term" value="P:compound eye morphogenesis"/>
    <property type="evidence" value="ECO:0007669"/>
    <property type="project" value="EnsemblMetazoa"/>
</dbReference>
<dbReference type="GO" id="GO:0042693">
    <property type="term" value="P:muscle cell fate commitment"/>
    <property type="evidence" value="ECO:0007669"/>
    <property type="project" value="EnsemblMetazoa"/>
</dbReference>
<dbReference type="GO" id="GO:0000981">
    <property type="term" value="F:DNA-binding transcription factor activity, RNA polymerase II-specific"/>
    <property type="evidence" value="ECO:0007669"/>
    <property type="project" value="EnsemblMetazoa"/>
</dbReference>
<evidence type="ECO:0000313" key="2">
    <source>
        <dbReference type="EMBL" id="EDW40359.1"/>
    </source>
</evidence>
<feature type="compositionally biased region" description="Low complexity" evidence="1">
    <location>
        <begin position="180"/>
        <end position="189"/>
    </location>
</feature>
<feature type="region of interest" description="Disordered" evidence="1">
    <location>
        <begin position="173"/>
        <end position="195"/>
    </location>
</feature>
<protein>
    <submittedName>
        <fullName evidence="2">GL25203</fullName>
    </submittedName>
</protein>